<dbReference type="Proteomes" id="UP000017836">
    <property type="component" value="Unassembled WGS sequence"/>
</dbReference>
<dbReference type="InterPro" id="IPR012337">
    <property type="entry name" value="RNaseH-like_sf"/>
</dbReference>
<name>W1PYF6_AMBTC</name>
<dbReference type="Gramene" id="ERN12535">
    <property type="protein sequence ID" value="ERN12535"/>
    <property type="gene ID" value="AMTR_s00025p00197020"/>
</dbReference>
<sequence length="147" mass="17216">MQLAFQHAVYLVDAIRGGQMLLQGCTRVTKVVHDWKRDNKARLFIFNLECCWHSDCLYLDRGARDDYISFVSLLADPRYCGISYVEKEEVISELTIRTAPDDVLFLLCIYPNMMEKLNEYSLWRLAALYCRFFCINGNGVHQRRECS</sequence>
<reference evidence="2" key="1">
    <citation type="journal article" date="2013" name="Science">
        <title>The Amborella genome and the evolution of flowering plants.</title>
        <authorList>
            <consortium name="Amborella Genome Project"/>
        </authorList>
    </citation>
    <scope>NUCLEOTIDE SEQUENCE [LARGE SCALE GENOMIC DNA]</scope>
</reference>
<protein>
    <submittedName>
        <fullName evidence="1">Uncharacterized protein</fullName>
    </submittedName>
</protein>
<dbReference type="PANTHER" id="PTHR46814:SF1">
    <property type="entry name" value="EGALITARIAN, ISOFORM B"/>
    <property type="match status" value="1"/>
</dbReference>
<evidence type="ECO:0000313" key="1">
    <source>
        <dbReference type="EMBL" id="ERN12535.1"/>
    </source>
</evidence>
<gene>
    <name evidence="1" type="ORF">AMTR_s00025p00197020</name>
</gene>
<evidence type="ECO:0000313" key="2">
    <source>
        <dbReference type="Proteomes" id="UP000017836"/>
    </source>
</evidence>
<dbReference type="OMA" id="GHISLCA"/>
<organism evidence="1 2">
    <name type="scientific">Amborella trichopoda</name>
    <dbReference type="NCBI Taxonomy" id="13333"/>
    <lineage>
        <taxon>Eukaryota</taxon>
        <taxon>Viridiplantae</taxon>
        <taxon>Streptophyta</taxon>
        <taxon>Embryophyta</taxon>
        <taxon>Tracheophyta</taxon>
        <taxon>Spermatophyta</taxon>
        <taxon>Magnoliopsida</taxon>
        <taxon>Amborellales</taxon>
        <taxon>Amborellaceae</taxon>
        <taxon>Amborella</taxon>
    </lineage>
</organism>
<dbReference type="PANTHER" id="PTHR46814">
    <property type="entry name" value="EGALITARIAN, ISOFORM B"/>
    <property type="match status" value="1"/>
</dbReference>
<keyword evidence="2" id="KW-1185">Reference proteome</keyword>
<dbReference type="EMBL" id="KI392614">
    <property type="protein sequence ID" value="ERN12535.1"/>
    <property type="molecule type" value="Genomic_DNA"/>
</dbReference>
<accession>W1PYF6</accession>
<dbReference type="GO" id="GO:0003729">
    <property type="term" value="F:mRNA binding"/>
    <property type="evidence" value="ECO:0000318"/>
    <property type="project" value="GO_Central"/>
</dbReference>
<dbReference type="HOGENOM" id="CLU_1770549_0_0_1"/>
<dbReference type="GO" id="GO:0008298">
    <property type="term" value="P:intracellular mRNA localization"/>
    <property type="evidence" value="ECO:0000318"/>
    <property type="project" value="GO_Central"/>
</dbReference>
<dbReference type="SUPFAM" id="SSF53098">
    <property type="entry name" value="Ribonuclease H-like"/>
    <property type="match status" value="1"/>
</dbReference>
<dbReference type="eggNOG" id="KOG2405">
    <property type="taxonomic scope" value="Eukaryota"/>
</dbReference>
<dbReference type="AlphaFoldDB" id="W1PYF6"/>
<proteinExistence type="predicted"/>